<organism evidence="1 2">
    <name type="scientific">Paradesertivirga mongoliensis</name>
    <dbReference type="NCBI Taxonomy" id="2100740"/>
    <lineage>
        <taxon>Bacteria</taxon>
        <taxon>Pseudomonadati</taxon>
        <taxon>Bacteroidota</taxon>
        <taxon>Sphingobacteriia</taxon>
        <taxon>Sphingobacteriales</taxon>
        <taxon>Sphingobacteriaceae</taxon>
        <taxon>Paradesertivirga</taxon>
    </lineage>
</organism>
<dbReference type="RefSeq" id="WP_255904664.1">
    <property type="nucleotide sequence ID" value="NZ_JAFMZO010000004.1"/>
</dbReference>
<gene>
    <name evidence="1" type="ORF">ACFSJU_16700</name>
</gene>
<proteinExistence type="predicted"/>
<accession>A0ABW4ZQN7</accession>
<reference evidence="2" key="1">
    <citation type="journal article" date="2019" name="Int. J. Syst. Evol. Microbiol.">
        <title>The Global Catalogue of Microorganisms (GCM) 10K type strain sequencing project: providing services to taxonomists for standard genome sequencing and annotation.</title>
        <authorList>
            <consortium name="The Broad Institute Genomics Platform"/>
            <consortium name="The Broad Institute Genome Sequencing Center for Infectious Disease"/>
            <person name="Wu L."/>
            <person name="Ma J."/>
        </authorList>
    </citation>
    <scope>NUCLEOTIDE SEQUENCE [LARGE SCALE GENOMIC DNA]</scope>
    <source>
        <strain evidence="2">KCTC 42217</strain>
    </source>
</reference>
<sequence length="73" mass="8592">METIEFTINDKIYTAEETEGMYSIVQGATFIGQMYKEKTKGWTWEGPSRIMKDHPWQKIGEKIDRHLANLQKI</sequence>
<protein>
    <submittedName>
        <fullName evidence="1">Uncharacterized protein</fullName>
    </submittedName>
</protein>
<name>A0ABW4ZQN7_9SPHI</name>
<dbReference type="Proteomes" id="UP001597387">
    <property type="component" value="Unassembled WGS sequence"/>
</dbReference>
<dbReference type="EMBL" id="JBHUHZ010000003">
    <property type="protein sequence ID" value="MFD2164050.1"/>
    <property type="molecule type" value="Genomic_DNA"/>
</dbReference>
<comment type="caution">
    <text evidence="1">The sequence shown here is derived from an EMBL/GenBank/DDBJ whole genome shotgun (WGS) entry which is preliminary data.</text>
</comment>
<evidence type="ECO:0000313" key="2">
    <source>
        <dbReference type="Proteomes" id="UP001597387"/>
    </source>
</evidence>
<keyword evidence="2" id="KW-1185">Reference proteome</keyword>
<evidence type="ECO:0000313" key="1">
    <source>
        <dbReference type="EMBL" id="MFD2164050.1"/>
    </source>
</evidence>